<evidence type="ECO:0000256" key="10">
    <source>
        <dbReference type="ARBA" id="ARBA00022833"/>
    </source>
</evidence>
<proteinExistence type="inferred from homology"/>
<evidence type="ECO:0000256" key="5">
    <source>
        <dbReference type="ARBA" id="ARBA00022679"/>
    </source>
</evidence>
<dbReference type="OrthoDB" id="2119228at2759"/>
<feature type="region of interest" description="Disordered" evidence="15">
    <location>
        <begin position="319"/>
        <end position="356"/>
    </location>
</feature>
<keyword evidence="8 14" id="KW-0863">Zinc-finger</keyword>
<dbReference type="AlphaFoldDB" id="A0A835QIC3"/>
<dbReference type="GO" id="GO:0016567">
    <property type="term" value="P:protein ubiquitination"/>
    <property type="evidence" value="ECO:0007669"/>
    <property type="project" value="InterPro"/>
</dbReference>
<name>A0A835QIC3_VANPL</name>
<comment type="catalytic activity">
    <reaction evidence="1">
        <text>S-ubiquitinyl-[E2 ubiquitin-conjugating enzyme]-L-cysteine + [acceptor protein]-L-lysine = [E2 ubiquitin-conjugating enzyme]-L-cysteine + N(6)-ubiquitinyl-[acceptor protein]-L-lysine.</text>
        <dbReference type="EC" id="2.3.2.27"/>
    </reaction>
</comment>
<sequence>MSLLYKEHLKHILVPSSQSPSLISKSNFGFYPSLTILVYFFSMSRSSNLPMGSTNFYPGNGYEANGSGTAIKISSEVMVAALIFFFLIVVFVFFVYLYAKHYWSGVSIGQRRAQFIFTPAGAPISSRGLDAAVVRSLPITIYKRSDFKDALECSVCLCELSDGEKARLLPKCNHGFHLECIDMWFQSHCTCPLCRCPVGPEATAAPAVAGEAATTATASADQQPTTESPILPTNVLFWGNHERVNTGAVPQEVNSRSTAHFHRTLVISVPSRTAGGFPSPISPLPLSILPMENMKSPAGEAKSPGPSKFRSLRRLLSRGKRAVGSSCSSPVGGDIEQGMGVLGEGTSSVAKTLPSS</sequence>
<reference evidence="18 19" key="1">
    <citation type="journal article" date="2020" name="Nat. Food">
        <title>A phased Vanilla planifolia genome enables genetic improvement of flavour and production.</title>
        <authorList>
            <person name="Hasing T."/>
            <person name="Tang H."/>
            <person name="Brym M."/>
            <person name="Khazi F."/>
            <person name="Huang T."/>
            <person name="Chambers A.H."/>
        </authorList>
    </citation>
    <scope>NUCLEOTIDE SEQUENCE [LARGE SCALE GENOMIC DNA]</scope>
    <source>
        <tissue evidence="18">Leaf</tissue>
    </source>
</reference>
<keyword evidence="5" id="KW-0808">Transferase</keyword>
<gene>
    <name evidence="18" type="ORF">HPP92_016217</name>
</gene>
<dbReference type="Gene3D" id="3.30.40.10">
    <property type="entry name" value="Zinc/RING finger domain, C3HC4 (zinc finger)"/>
    <property type="match status" value="1"/>
</dbReference>
<keyword evidence="10" id="KW-0862">Zinc</keyword>
<evidence type="ECO:0000256" key="3">
    <source>
        <dbReference type="ARBA" id="ARBA00004906"/>
    </source>
</evidence>
<dbReference type="GO" id="GO:0016020">
    <property type="term" value="C:membrane"/>
    <property type="evidence" value="ECO:0007669"/>
    <property type="project" value="UniProtKB-SubCell"/>
</dbReference>
<keyword evidence="19" id="KW-1185">Reference proteome</keyword>
<organism evidence="18 19">
    <name type="scientific">Vanilla planifolia</name>
    <name type="common">Vanilla</name>
    <dbReference type="NCBI Taxonomy" id="51239"/>
    <lineage>
        <taxon>Eukaryota</taxon>
        <taxon>Viridiplantae</taxon>
        <taxon>Streptophyta</taxon>
        <taxon>Embryophyta</taxon>
        <taxon>Tracheophyta</taxon>
        <taxon>Spermatophyta</taxon>
        <taxon>Magnoliopsida</taxon>
        <taxon>Liliopsida</taxon>
        <taxon>Asparagales</taxon>
        <taxon>Orchidaceae</taxon>
        <taxon>Vanilloideae</taxon>
        <taxon>Vanilleae</taxon>
        <taxon>Vanilla</taxon>
    </lineage>
</organism>
<evidence type="ECO:0000256" key="16">
    <source>
        <dbReference type="SAM" id="Phobius"/>
    </source>
</evidence>
<dbReference type="SUPFAM" id="SSF57850">
    <property type="entry name" value="RING/U-box"/>
    <property type="match status" value="1"/>
</dbReference>
<comment type="subcellular location">
    <subcellularLocation>
        <location evidence="2">Membrane</location>
        <topology evidence="2">Single-pass membrane protein</topology>
    </subcellularLocation>
</comment>
<dbReference type="GO" id="GO:0008270">
    <property type="term" value="F:zinc ion binding"/>
    <property type="evidence" value="ECO:0007669"/>
    <property type="project" value="UniProtKB-KW"/>
</dbReference>
<feature type="transmembrane region" description="Helical" evidence="16">
    <location>
        <begin position="22"/>
        <end position="41"/>
    </location>
</feature>
<evidence type="ECO:0000256" key="14">
    <source>
        <dbReference type="PROSITE-ProRule" id="PRU00175"/>
    </source>
</evidence>
<dbReference type="InterPro" id="IPR044600">
    <property type="entry name" value="ATL1/ATL16-like"/>
</dbReference>
<dbReference type="PANTHER" id="PTHR46913">
    <property type="entry name" value="RING-H2 FINGER PROTEIN ATL16"/>
    <property type="match status" value="1"/>
</dbReference>
<evidence type="ECO:0000256" key="8">
    <source>
        <dbReference type="ARBA" id="ARBA00022771"/>
    </source>
</evidence>
<dbReference type="InterPro" id="IPR001841">
    <property type="entry name" value="Znf_RING"/>
</dbReference>
<keyword evidence="6 16" id="KW-0812">Transmembrane</keyword>
<evidence type="ECO:0000256" key="4">
    <source>
        <dbReference type="ARBA" id="ARBA00012483"/>
    </source>
</evidence>
<comment type="pathway">
    <text evidence="3">Protein modification; protein ubiquitination.</text>
</comment>
<dbReference type="SMART" id="SM00184">
    <property type="entry name" value="RING"/>
    <property type="match status" value="1"/>
</dbReference>
<keyword evidence="12 16" id="KW-0472">Membrane</keyword>
<evidence type="ECO:0000259" key="17">
    <source>
        <dbReference type="PROSITE" id="PS50089"/>
    </source>
</evidence>
<evidence type="ECO:0000256" key="15">
    <source>
        <dbReference type="SAM" id="MobiDB-lite"/>
    </source>
</evidence>
<evidence type="ECO:0000256" key="6">
    <source>
        <dbReference type="ARBA" id="ARBA00022692"/>
    </source>
</evidence>
<dbReference type="Proteomes" id="UP000636800">
    <property type="component" value="Unassembled WGS sequence"/>
</dbReference>
<keyword evidence="7" id="KW-0479">Metal-binding</keyword>
<evidence type="ECO:0000256" key="2">
    <source>
        <dbReference type="ARBA" id="ARBA00004167"/>
    </source>
</evidence>
<evidence type="ECO:0000256" key="7">
    <source>
        <dbReference type="ARBA" id="ARBA00022723"/>
    </source>
</evidence>
<dbReference type="GO" id="GO:0061630">
    <property type="term" value="F:ubiquitin protein ligase activity"/>
    <property type="evidence" value="ECO:0007669"/>
    <property type="project" value="UniProtKB-EC"/>
</dbReference>
<dbReference type="CDD" id="cd16461">
    <property type="entry name" value="RING-H2_EL5-like"/>
    <property type="match status" value="1"/>
</dbReference>
<dbReference type="PROSITE" id="PS50089">
    <property type="entry name" value="ZF_RING_2"/>
    <property type="match status" value="1"/>
</dbReference>
<dbReference type="InterPro" id="IPR013083">
    <property type="entry name" value="Znf_RING/FYVE/PHD"/>
</dbReference>
<feature type="transmembrane region" description="Helical" evidence="16">
    <location>
        <begin position="77"/>
        <end position="99"/>
    </location>
</feature>
<dbReference type="FunFam" id="3.30.40.10:FF:000475">
    <property type="entry name" value="RING-H2 finger protein ATL3"/>
    <property type="match status" value="1"/>
</dbReference>
<comment type="caution">
    <text evidence="18">The sequence shown here is derived from an EMBL/GenBank/DDBJ whole genome shotgun (WGS) entry which is preliminary data.</text>
</comment>
<dbReference type="Pfam" id="PF13639">
    <property type="entry name" value="zf-RING_2"/>
    <property type="match status" value="1"/>
</dbReference>
<evidence type="ECO:0000313" key="19">
    <source>
        <dbReference type="Proteomes" id="UP000636800"/>
    </source>
</evidence>
<evidence type="ECO:0000313" key="18">
    <source>
        <dbReference type="EMBL" id="KAG0469517.1"/>
    </source>
</evidence>
<evidence type="ECO:0000256" key="11">
    <source>
        <dbReference type="ARBA" id="ARBA00022989"/>
    </source>
</evidence>
<dbReference type="PANTHER" id="PTHR46913:SF1">
    <property type="entry name" value="RING-H2 FINGER PROTEIN ATL16"/>
    <property type="match status" value="1"/>
</dbReference>
<feature type="compositionally biased region" description="Polar residues" evidence="15">
    <location>
        <begin position="345"/>
        <end position="356"/>
    </location>
</feature>
<comment type="similarity">
    <text evidence="13">Belongs to the RING-type zinc finger family. ATL subfamily.</text>
</comment>
<evidence type="ECO:0000256" key="9">
    <source>
        <dbReference type="ARBA" id="ARBA00022786"/>
    </source>
</evidence>
<dbReference type="EMBL" id="JADCNL010000008">
    <property type="protein sequence ID" value="KAG0469517.1"/>
    <property type="molecule type" value="Genomic_DNA"/>
</dbReference>
<feature type="domain" description="RING-type" evidence="17">
    <location>
        <begin position="153"/>
        <end position="195"/>
    </location>
</feature>
<dbReference type="EC" id="2.3.2.27" evidence="4"/>
<evidence type="ECO:0000256" key="12">
    <source>
        <dbReference type="ARBA" id="ARBA00023136"/>
    </source>
</evidence>
<evidence type="ECO:0000256" key="13">
    <source>
        <dbReference type="ARBA" id="ARBA00024209"/>
    </source>
</evidence>
<evidence type="ECO:0000256" key="1">
    <source>
        <dbReference type="ARBA" id="ARBA00000900"/>
    </source>
</evidence>
<accession>A0A835QIC3</accession>
<keyword evidence="9" id="KW-0833">Ubl conjugation pathway</keyword>
<keyword evidence="11 16" id="KW-1133">Transmembrane helix</keyword>
<protein>
    <recommendedName>
        <fullName evidence="4">RING-type E3 ubiquitin transferase</fullName>
        <ecNumber evidence="4">2.3.2.27</ecNumber>
    </recommendedName>
</protein>